<proteinExistence type="predicted"/>
<protein>
    <submittedName>
        <fullName evidence="1">Uncharacterized protein</fullName>
    </submittedName>
</protein>
<organism evidence="1 2">
    <name type="scientific">Populus trichocarpa</name>
    <name type="common">Western balsam poplar</name>
    <name type="synonym">Populus balsamifera subsp. trichocarpa</name>
    <dbReference type="NCBI Taxonomy" id="3694"/>
    <lineage>
        <taxon>Eukaryota</taxon>
        <taxon>Viridiplantae</taxon>
        <taxon>Streptophyta</taxon>
        <taxon>Embryophyta</taxon>
        <taxon>Tracheophyta</taxon>
        <taxon>Spermatophyta</taxon>
        <taxon>Magnoliopsida</taxon>
        <taxon>eudicotyledons</taxon>
        <taxon>Gunneridae</taxon>
        <taxon>Pentapetalae</taxon>
        <taxon>rosids</taxon>
        <taxon>fabids</taxon>
        <taxon>Malpighiales</taxon>
        <taxon>Salicaceae</taxon>
        <taxon>Saliceae</taxon>
        <taxon>Populus</taxon>
    </lineage>
</organism>
<accession>A0ACC0SPH1</accession>
<dbReference type="Proteomes" id="UP000006729">
    <property type="component" value="Chromosome 7"/>
</dbReference>
<dbReference type="EMBL" id="CM009296">
    <property type="protein sequence ID" value="KAI9391124.1"/>
    <property type="molecule type" value="Genomic_DNA"/>
</dbReference>
<evidence type="ECO:0000313" key="2">
    <source>
        <dbReference type="Proteomes" id="UP000006729"/>
    </source>
</evidence>
<name>A0ACC0SPH1_POPTR</name>
<gene>
    <name evidence="1" type="ORF">POPTR_007G046100v4</name>
</gene>
<comment type="caution">
    <text evidence="1">The sequence shown here is derived from an EMBL/GenBank/DDBJ whole genome shotgun (WGS) entry which is preliminary data.</text>
</comment>
<reference evidence="1 2" key="1">
    <citation type="journal article" date="2006" name="Science">
        <title>The genome of black cottonwood, Populus trichocarpa (Torr. &amp; Gray).</title>
        <authorList>
            <person name="Tuskan G.A."/>
            <person name="Difazio S."/>
            <person name="Jansson S."/>
            <person name="Bohlmann J."/>
            <person name="Grigoriev I."/>
            <person name="Hellsten U."/>
            <person name="Putnam N."/>
            <person name="Ralph S."/>
            <person name="Rombauts S."/>
            <person name="Salamov A."/>
            <person name="Schein J."/>
            <person name="Sterck L."/>
            <person name="Aerts A."/>
            <person name="Bhalerao R.R."/>
            <person name="Bhalerao R.P."/>
            <person name="Blaudez D."/>
            <person name="Boerjan W."/>
            <person name="Brun A."/>
            <person name="Brunner A."/>
            <person name="Busov V."/>
            <person name="Campbell M."/>
            <person name="Carlson J."/>
            <person name="Chalot M."/>
            <person name="Chapman J."/>
            <person name="Chen G.L."/>
            <person name="Cooper D."/>
            <person name="Coutinho P.M."/>
            <person name="Couturier J."/>
            <person name="Covert S."/>
            <person name="Cronk Q."/>
            <person name="Cunningham R."/>
            <person name="Davis J."/>
            <person name="Degroeve S."/>
            <person name="Dejardin A."/>
            <person name="Depamphilis C."/>
            <person name="Detter J."/>
            <person name="Dirks B."/>
            <person name="Dubchak I."/>
            <person name="Duplessis S."/>
            <person name="Ehlting J."/>
            <person name="Ellis B."/>
            <person name="Gendler K."/>
            <person name="Goodstein D."/>
            <person name="Gribskov M."/>
            <person name="Grimwood J."/>
            <person name="Groover A."/>
            <person name="Gunter L."/>
            <person name="Hamberger B."/>
            <person name="Heinze B."/>
            <person name="Helariutta Y."/>
            <person name="Henrissat B."/>
            <person name="Holligan D."/>
            <person name="Holt R."/>
            <person name="Huang W."/>
            <person name="Islam-Faridi N."/>
            <person name="Jones S."/>
            <person name="Jones-Rhoades M."/>
            <person name="Jorgensen R."/>
            <person name="Joshi C."/>
            <person name="Kangasjarvi J."/>
            <person name="Karlsson J."/>
            <person name="Kelleher C."/>
            <person name="Kirkpatrick R."/>
            <person name="Kirst M."/>
            <person name="Kohler A."/>
            <person name="Kalluri U."/>
            <person name="Larimer F."/>
            <person name="Leebens-Mack J."/>
            <person name="Leple J.C."/>
            <person name="Locascio P."/>
            <person name="Lou Y."/>
            <person name="Lucas S."/>
            <person name="Martin F."/>
            <person name="Montanini B."/>
            <person name="Napoli C."/>
            <person name="Nelson D.R."/>
            <person name="Nelson C."/>
            <person name="Nieminen K."/>
            <person name="Nilsson O."/>
            <person name="Pereda V."/>
            <person name="Peter G."/>
            <person name="Philippe R."/>
            <person name="Pilate G."/>
            <person name="Poliakov A."/>
            <person name="Razumovskaya J."/>
            <person name="Richardson P."/>
            <person name="Rinaldi C."/>
            <person name="Ritland K."/>
            <person name="Rouze P."/>
            <person name="Ryaboy D."/>
            <person name="Schmutz J."/>
            <person name="Schrader J."/>
            <person name="Segerman B."/>
            <person name="Shin H."/>
            <person name="Siddiqui A."/>
            <person name="Sterky F."/>
            <person name="Terry A."/>
            <person name="Tsai C.J."/>
            <person name="Uberbacher E."/>
            <person name="Unneberg P."/>
            <person name="Vahala J."/>
            <person name="Wall K."/>
            <person name="Wessler S."/>
            <person name="Yang G."/>
            <person name="Yin T."/>
            <person name="Douglas C."/>
            <person name="Marra M."/>
            <person name="Sandberg G."/>
            <person name="Van de Peer Y."/>
            <person name="Rokhsar D."/>
        </authorList>
    </citation>
    <scope>NUCLEOTIDE SEQUENCE [LARGE SCALE GENOMIC DNA]</scope>
    <source>
        <strain evidence="2">cv. Nisqually</strain>
    </source>
</reference>
<sequence length="1069" mass="120227">MIHGSHTLLAVMSEVMDHKTWLWRKKSADKIVVATDHKVDLSSNEEEIQTLLADKAELENHLKILSDKLSSALSECNAKDDLAKKQAKLAKEAMTDQAKAEAKAVSLKQQLDESLQQRAAGEQRSTHLEAALKECMQQLCFVREDQEQRIHDAVMKTSNEFEKSQMILEEKLEETSKTLAKIGLENTHLSKALLAKEKLIEDLSKQKAQVEADFNALMSRLESTEKDSASLIYEVRVLEKELEIRNKETEFNRRTADVSHKQHLESVKRIAKLEEECQRLRVLVRKRLPGPAALAKMRSEVEILERDSVEMSRRRLNGRPMDLVVDSAVENSADSPRKRINFLTEQLCVVEEENKTLKEAFNKKANELQFSRAMYARTASKLSQVESHLDELSKGQTTLDRTRSVVMPHELSLASTSEIGGDNKVSSAESWASALISELEHFKQGKQRGSPTNRTIGASDISMMDDFAEMEKLVIVSVDEQFEGPRVSSDNVNEIGRKIIPVSESGSAVSNQVINSRDKASGWLHDILKVVLEQNRVTLRKPDEILEDVRIALANINHASPAEYDDTRQSSTHSDGLNSFHVGGYTSWKPIYLVTDAPGRITEADALSTDKSSQPDLSKSLCKIIELIEGITLSFADYGNSETLTRKDGSFLPYENTETPSGYMVRVLQWKTSELIAVLQQFAHACYDLLDGKSDLNMFAQELCSALDWTMNHCFSIQDKKHFDWDESRSGCKAEFVASNGHHSYFEKDECHQSTIIDENKKLREDLINIDSEKRDVEARLQSATNNSESLMNQLKESEKIIGGLQTDLETLRGLKARLESQNENHKLTKEDVDTQLTVARAELNEAHQKLSSMEMELENKRSCCEELEATCLELQLQLQSKTKKEVPNSELHQEESQLRTDWEITAASEKLAECQETILNLGKQLKAMASPSEAALFDKVISTSTDTNTTAVTTSTSKALTSPKNKNKRSSLLDQMLKEDSAEVKDTKSINRKESDNNSSPTVISTKVIEPLEKIPVLNGIKHQDDDVAINYLAIVPSKKSGGANLWRKLLWRKKKSNIKIPSFPFAP</sequence>
<keyword evidence="2" id="KW-1185">Reference proteome</keyword>
<evidence type="ECO:0000313" key="1">
    <source>
        <dbReference type="EMBL" id="KAI9391124.1"/>
    </source>
</evidence>